<dbReference type="GO" id="GO:0015293">
    <property type="term" value="F:symporter activity"/>
    <property type="evidence" value="ECO:0007669"/>
    <property type="project" value="UniProtKB-UniRule"/>
</dbReference>
<feature type="transmembrane region" description="Helical" evidence="9">
    <location>
        <begin position="80"/>
        <end position="101"/>
    </location>
</feature>
<dbReference type="InterPro" id="IPR036458">
    <property type="entry name" value="Na:dicarbo_symporter_sf"/>
</dbReference>
<dbReference type="GO" id="GO:0015826">
    <property type="term" value="P:threonine transport"/>
    <property type="evidence" value="ECO:0007669"/>
    <property type="project" value="InterPro"/>
</dbReference>
<sequence length="420" mass="45130">MRKAYNRCLKLSLITQIIIGLICGVVFAWLSESYAIAVGILGELFINALKAIAPVLVLMLILTSIASYHKRKNSNIRKVIVLYLFSTFSASMVALIASYFIPQHLTLKTTTTGASVIPPSSILEVLHGFLISMITNLIEALMTSNYISILIWGVGLGFAFRNSSDNTHVFLKDISDAITQLVCVIMKFAPIGIFGLISSSLASTGFHAVWQYAHLISLLIGCMLIIALLLNPVLVWWHIRRNPYPLVFTCLRESGITAFFTRSSVANIPVNMALAKKLDLNPNTYTASIPIGANISMAGASITITVMTLATLHTLNISLHISTAILLSIVASICACGASAIAGGSLLLIPVVCNMFGIPHAVTIQVVGIGFIISVLQDSVETALNSSAGILFTAAVCIAKQDQLEKRTQFATTASPFLDK</sequence>
<gene>
    <name evidence="9 10" type="primary">sstT</name>
    <name evidence="10" type="ORF">ERCIPSTX3056_540</name>
</gene>
<keyword evidence="6 9" id="KW-0029">Amino-acid transport</keyword>
<dbReference type="GO" id="GO:0005886">
    <property type="term" value="C:plasma membrane"/>
    <property type="evidence" value="ECO:0007669"/>
    <property type="project" value="UniProtKB-SubCell"/>
</dbReference>
<protein>
    <recommendedName>
        <fullName evidence="9">Serine/threonine transporter SstT</fullName>
    </recommendedName>
    <alternativeName>
        <fullName evidence="9">Na(+)/serine-threonine symporter</fullName>
    </alternativeName>
</protein>
<dbReference type="HAMAP" id="MF_01582">
    <property type="entry name" value="Ser_Thr_transp_SstT"/>
    <property type="match status" value="1"/>
</dbReference>
<comment type="catalytic activity">
    <reaction evidence="9">
        <text>L-threonine(in) + Na(+)(in) = L-threonine(out) + Na(+)(out)</text>
        <dbReference type="Rhea" id="RHEA:69999"/>
        <dbReference type="ChEBI" id="CHEBI:29101"/>
        <dbReference type="ChEBI" id="CHEBI:57926"/>
    </reaction>
</comment>
<dbReference type="NCBIfam" id="NF010151">
    <property type="entry name" value="PRK13628.1"/>
    <property type="match status" value="1"/>
</dbReference>
<dbReference type="InterPro" id="IPR023025">
    <property type="entry name" value="Ser_Thr_transp_SstT"/>
</dbReference>
<keyword evidence="11" id="KW-1185">Reference proteome</keyword>
<evidence type="ECO:0000256" key="9">
    <source>
        <dbReference type="HAMAP-Rule" id="MF_01582"/>
    </source>
</evidence>
<dbReference type="OrthoDB" id="9768885at2"/>
<dbReference type="Proteomes" id="UP000294462">
    <property type="component" value="Chromosome"/>
</dbReference>
<keyword evidence="4 9" id="KW-0812">Transmembrane</keyword>
<dbReference type="Pfam" id="PF00375">
    <property type="entry name" value="SDF"/>
    <property type="match status" value="1"/>
</dbReference>
<feature type="transmembrane region" description="Helical" evidence="9">
    <location>
        <begin position="140"/>
        <end position="160"/>
    </location>
</feature>
<keyword evidence="3 9" id="KW-1003">Cell membrane</keyword>
<dbReference type="FunFam" id="1.10.3860.10:FF:000003">
    <property type="entry name" value="Serine/threonine transporter sstT"/>
    <property type="match status" value="1"/>
</dbReference>
<feature type="transmembrane region" description="Helical" evidence="9">
    <location>
        <begin position="181"/>
        <end position="206"/>
    </location>
</feature>
<dbReference type="PRINTS" id="PR00173">
    <property type="entry name" value="EDTRNSPORT"/>
</dbReference>
<proteinExistence type="inferred from homology"/>
<dbReference type="InterPro" id="IPR001991">
    <property type="entry name" value="Na-dicarboxylate_symporter"/>
</dbReference>
<evidence type="ECO:0000256" key="8">
    <source>
        <dbReference type="ARBA" id="ARBA00023136"/>
    </source>
</evidence>
<reference evidence="10 11" key="1">
    <citation type="submission" date="2019-02" db="EMBL/GenBank/DDBJ databases">
        <authorList>
            <person name="Manzano-Marin A."/>
            <person name="Manzano-Marin A."/>
        </authorList>
    </citation>
    <scope>NUCLEOTIDE SEQUENCE [LARGE SCALE GENOMIC DNA]</scope>
    <source>
        <strain evidence="10 11">ErCipseudotaxifoliae</strain>
    </source>
</reference>
<dbReference type="PANTHER" id="PTHR42865">
    <property type="entry name" value="PROTON/GLUTAMATE-ASPARTATE SYMPORTER"/>
    <property type="match status" value="1"/>
</dbReference>
<feature type="transmembrane region" description="Helical" evidence="9">
    <location>
        <begin position="356"/>
        <end position="376"/>
    </location>
</feature>
<comment type="similarity">
    <text evidence="9">Belongs to the dicarboxylate/amino acid:cation symporter (DAACS) (TC 2.A.23) family.</text>
</comment>
<keyword evidence="7 9" id="KW-1133">Transmembrane helix</keyword>
<feature type="transmembrane region" description="Helical" evidence="9">
    <location>
        <begin position="12"/>
        <end position="31"/>
    </location>
</feature>
<evidence type="ECO:0000256" key="5">
    <source>
        <dbReference type="ARBA" id="ARBA00022847"/>
    </source>
</evidence>
<dbReference type="EMBL" id="LR217725">
    <property type="protein sequence ID" value="VFP87434.1"/>
    <property type="molecule type" value="Genomic_DNA"/>
</dbReference>
<evidence type="ECO:0000256" key="7">
    <source>
        <dbReference type="ARBA" id="ARBA00022989"/>
    </source>
</evidence>
<evidence type="ECO:0000256" key="3">
    <source>
        <dbReference type="ARBA" id="ARBA00022475"/>
    </source>
</evidence>
<dbReference type="KEGG" id="ehd:ERCIPSTX3056_540"/>
<accession>A0A451DL40</accession>
<evidence type="ECO:0000313" key="11">
    <source>
        <dbReference type="Proteomes" id="UP000294462"/>
    </source>
</evidence>
<evidence type="ECO:0000256" key="4">
    <source>
        <dbReference type="ARBA" id="ARBA00022692"/>
    </source>
</evidence>
<dbReference type="GO" id="GO:0032329">
    <property type="term" value="P:serine transport"/>
    <property type="evidence" value="ECO:0007669"/>
    <property type="project" value="InterPro"/>
</dbReference>
<evidence type="ECO:0000313" key="10">
    <source>
        <dbReference type="EMBL" id="VFP87434.1"/>
    </source>
</evidence>
<dbReference type="Gene3D" id="1.10.3860.10">
    <property type="entry name" value="Sodium:dicarboxylate symporter"/>
    <property type="match status" value="1"/>
</dbReference>
<evidence type="ECO:0000256" key="6">
    <source>
        <dbReference type="ARBA" id="ARBA00022970"/>
    </source>
</evidence>
<keyword evidence="8 9" id="KW-0472">Membrane</keyword>
<dbReference type="SUPFAM" id="SSF118215">
    <property type="entry name" value="Proton glutamate symport protein"/>
    <property type="match status" value="1"/>
</dbReference>
<evidence type="ECO:0000256" key="2">
    <source>
        <dbReference type="ARBA" id="ARBA00022448"/>
    </source>
</evidence>
<dbReference type="PANTHER" id="PTHR42865:SF8">
    <property type="entry name" value="SERINE_THREONINE TRANSPORTER SSTT"/>
    <property type="match status" value="1"/>
</dbReference>
<comment type="catalytic activity">
    <reaction evidence="9">
        <text>L-serine(in) + Na(+)(in) = L-serine(out) + Na(+)(out)</text>
        <dbReference type="Rhea" id="RHEA:29575"/>
        <dbReference type="ChEBI" id="CHEBI:29101"/>
        <dbReference type="ChEBI" id="CHEBI:33384"/>
    </reaction>
</comment>
<dbReference type="GO" id="GO:0015171">
    <property type="term" value="F:amino acid transmembrane transporter activity"/>
    <property type="evidence" value="ECO:0007669"/>
    <property type="project" value="UniProtKB-UniRule"/>
</dbReference>
<evidence type="ECO:0000256" key="1">
    <source>
        <dbReference type="ARBA" id="ARBA00004141"/>
    </source>
</evidence>
<keyword evidence="2 9" id="KW-0813">Transport</keyword>
<feature type="transmembrane region" description="Helical" evidence="9">
    <location>
        <begin position="212"/>
        <end position="237"/>
    </location>
</feature>
<comment type="function">
    <text evidence="9">Involved in the import of serine and threonine into the cell, with the concomitant import of sodium (symport system).</text>
</comment>
<dbReference type="RefSeq" id="WP_072666402.1">
    <property type="nucleotide sequence ID" value="NZ_LR217725.1"/>
</dbReference>
<name>A0A451DL40_9GAMM</name>
<feature type="transmembrane region" description="Helical" evidence="9">
    <location>
        <begin position="291"/>
        <end position="312"/>
    </location>
</feature>
<comment type="subcellular location">
    <subcellularLocation>
        <location evidence="9">Cell membrane</location>
        <topology evidence="9">Multi-pass membrane protein</topology>
    </subcellularLocation>
    <subcellularLocation>
        <location evidence="1">Membrane</location>
        <topology evidence="1">Multi-pass membrane protein</topology>
    </subcellularLocation>
</comment>
<organism evidence="10 11">
    <name type="scientific">Candidatus Erwinia haradaeae</name>
    <dbReference type="NCBI Taxonomy" id="1922217"/>
    <lineage>
        <taxon>Bacteria</taxon>
        <taxon>Pseudomonadati</taxon>
        <taxon>Pseudomonadota</taxon>
        <taxon>Gammaproteobacteria</taxon>
        <taxon>Enterobacterales</taxon>
        <taxon>Erwiniaceae</taxon>
        <taxon>Erwinia</taxon>
    </lineage>
</organism>
<feature type="transmembrane region" description="Helical" evidence="9">
    <location>
        <begin position="51"/>
        <end position="68"/>
    </location>
</feature>
<feature type="transmembrane region" description="Helical" evidence="9">
    <location>
        <begin position="324"/>
        <end position="349"/>
    </location>
</feature>
<keyword evidence="5 9" id="KW-0769">Symport</keyword>
<dbReference type="AlphaFoldDB" id="A0A451DL40"/>